<dbReference type="PANTHER" id="PTHR33371:SF16">
    <property type="entry name" value="MCE-FAMILY PROTEIN MCE3F"/>
    <property type="match status" value="1"/>
</dbReference>
<gene>
    <name evidence="2" type="ORF">L1892_14855</name>
</gene>
<dbReference type="RefSeq" id="WP_235724382.1">
    <property type="nucleotide sequence ID" value="NZ_JAKGCU010000013.1"/>
</dbReference>
<dbReference type="PANTHER" id="PTHR33371">
    <property type="entry name" value="INTERMEMBRANE PHOSPHOLIPID TRANSPORT SYSTEM BINDING PROTEIN MLAD-RELATED"/>
    <property type="match status" value="1"/>
</dbReference>
<comment type="caution">
    <text evidence="2">The sequence shown here is derived from an EMBL/GenBank/DDBJ whole genome shotgun (WGS) entry which is preliminary data.</text>
</comment>
<organism evidence="2 3">
    <name type="scientific">Gordonia tangerina</name>
    <dbReference type="NCBI Taxonomy" id="2911060"/>
    <lineage>
        <taxon>Bacteria</taxon>
        <taxon>Bacillati</taxon>
        <taxon>Actinomycetota</taxon>
        <taxon>Actinomycetes</taxon>
        <taxon>Mycobacteriales</taxon>
        <taxon>Gordoniaceae</taxon>
        <taxon>Gordonia</taxon>
    </lineage>
</organism>
<dbReference type="Pfam" id="PF02470">
    <property type="entry name" value="MlaD"/>
    <property type="match status" value="1"/>
</dbReference>
<accession>A0ABS9DKQ6</accession>
<feature type="domain" description="Mce/MlaD" evidence="1">
    <location>
        <begin position="41"/>
        <end position="109"/>
    </location>
</feature>
<reference evidence="2" key="1">
    <citation type="submission" date="2022-01" db="EMBL/GenBank/DDBJ databases">
        <title>Gordonia xiamenensis sp. nov., isolated from surface seawater in Xiamen.</title>
        <authorList>
            <person name="He Y.F."/>
        </authorList>
    </citation>
    <scope>NUCLEOTIDE SEQUENCE</scope>
    <source>
        <strain evidence="2">GW1C4-4</strain>
    </source>
</reference>
<sequence>MITKTRVSVLAMLVLAALSVAYIMNVGLHVRTPSERSASLVVPDTNGIMTGSRVLLRGIEIGHVVGIDQTATGVKLTLNYDQSQQIPVDSRFRVDNLSALGEAYVAVLPETAAGPYLAENATIDTDRVSVPTTFKELSEQLTVLLQQTDSDAVRRIFDTVDEGLPDGVDVLGTLNRAGGLLSGELTQQSDSFITLLSTMQPLLMRSAPIPALMRETSPRMLGFGTGFEELLASVRDATVTGPLLAGIRDGGSPLFTELQKFLDENSAHLNVIGVNLLPAAQAGAASLRTVDVGAVLDRALAATTPRGALTVRVPAGGR</sequence>
<name>A0ABS9DKQ6_9ACTN</name>
<dbReference type="InterPro" id="IPR003399">
    <property type="entry name" value="Mce/MlaD"/>
</dbReference>
<proteinExistence type="predicted"/>
<dbReference type="InterPro" id="IPR052336">
    <property type="entry name" value="MlaD_Phospholipid_Transporter"/>
</dbReference>
<protein>
    <submittedName>
        <fullName evidence="2">MlaD family protein</fullName>
    </submittedName>
</protein>
<evidence type="ECO:0000259" key="1">
    <source>
        <dbReference type="Pfam" id="PF02470"/>
    </source>
</evidence>
<dbReference type="Proteomes" id="UP001108089">
    <property type="component" value="Unassembled WGS sequence"/>
</dbReference>
<evidence type="ECO:0000313" key="2">
    <source>
        <dbReference type="EMBL" id="MCF3939656.1"/>
    </source>
</evidence>
<dbReference type="EMBL" id="JAKGCU010000013">
    <property type="protein sequence ID" value="MCF3939656.1"/>
    <property type="molecule type" value="Genomic_DNA"/>
</dbReference>
<keyword evidence="3" id="KW-1185">Reference proteome</keyword>
<evidence type="ECO:0000313" key="3">
    <source>
        <dbReference type="Proteomes" id="UP001108089"/>
    </source>
</evidence>